<dbReference type="RefSeq" id="XP_018075439.1">
    <property type="nucleotide sequence ID" value="XM_018216724.1"/>
</dbReference>
<dbReference type="Gene3D" id="3.40.532.10">
    <property type="entry name" value="Peptidase C12, ubiquitin carboxyl-terminal hydrolase"/>
    <property type="match status" value="1"/>
</dbReference>
<dbReference type="GO" id="GO:0006511">
    <property type="term" value="P:ubiquitin-dependent protein catabolic process"/>
    <property type="evidence" value="ECO:0007669"/>
    <property type="project" value="UniProtKB-UniRule"/>
</dbReference>
<dbReference type="KEGG" id="psco:LY89DRAFT_694715"/>
<evidence type="ECO:0000256" key="4">
    <source>
        <dbReference type="ARBA" id="ARBA00022786"/>
    </source>
</evidence>
<dbReference type="GeneID" id="28826450"/>
<dbReference type="OrthoDB" id="1924260at2759"/>
<dbReference type="InParanoid" id="A0A194XLX2"/>
<dbReference type="GO" id="GO:0004843">
    <property type="term" value="F:cysteine-type deubiquitinase activity"/>
    <property type="evidence" value="ECO:0007669"/>
    <property type="project" value="UniProtKB-UniRule"/>
</dbReference>
<dbReference type="Pfam" id="PF00172">
    <property type="entry name" value="Zn_clus"/>
    <property type="match status" value="1"/>
</dbReference>
<evidence type="ECO:0000256" key="6">
    <source>
        <dbReference type="ARBA" id="ARBA00022807"/>
    </source>
</evidence>
<keyword evidence="4 8" id="KW-0833">Ubl conjugation pathway</keyword>
<dbReference type="Proteomes" id="UP000070700">
    <property type="component" value="Unassembled WGS sequence"/>
</dbReference>
<dbReference type="Pfam" id="PF11951">
    <property type="entry name" value="Fungal_trans_2"/>
    <property type="match status" value="1"/>
</dbReference>
<dbReference type="InterPro" id="IPR041507">
    <property type="entry name" value="UCH_C"/>
</dbReference>
<dbReference type="PROSITE" id="PS52048">
    <property type="entry name" value="UCH_DOMAIN"/>
    <property type="match status" value="1"/>
</dbReference>
<dbReference type="InterPro" id="IPR036959">
    <property type="entry name" value="Peptidase_C12_UCH_sf"/>
</dbReference>
<dbReference type="PROSITE" id="PS50048">
    <property type="entry name" value="ZN2_CY6_FUNGAL_2"/>
    <property type="match status" value="1"/>
</dbReference>
<evidence type="ECO:0000259" key="10">
    <source>
        <dbReference type="PROSITE" id="PS50048"/>
    </source>
</evidence>
<comment type="similarity">
    <text evidence="8">Belongs to the peptidase C12 family.</text>
</comment>
<dbReference type="EMBL" id="KQ947408">
    <property type="protein sequence ID" value="KUJ21084.1"/>
    <property type="molecule type" value="Genomic_DNA"/>
</dbReference>
<dbReference type="PRINTS" id="PR00707">
    <property type="entry name" value="UBCTHYDRLASE"/>
</dbReference>
<evidence type="ECO:0000259" key="11">
    <source>
        <dbReference type="PROSITE" id="PS52048"/>
    </source>
</evidence>
<dbReference type="SUPFAM" id="SSF54001">
    <property type="entry name" value="Cysteine proteinases"/>
    <property type="match status" value="1"/>
</dbReference>
<feature type="region of interest" description="Disordered" evidence="9">
    <location>
        <begin position="473"/>
        <end position="499"/>
    </location>
</feature>
<feature type="domain" description="UCH catalytic" evidence="11">
    <location>
        <begin position="538"/>
        <end position="763"/>
    </location>
</feature>
<dbReference type="EC" id="3.4.19.12" evidence="2 8"/>
<dbReference type="PROSITE" id="PS00463">
    <property type="entry name" value="ZN2_CY6_FUNGAL_1"/>
    <property type="match status" value="1"/>
</dbReference>
<protein>
    <recommendedName>
        <fullName evidence="2 8">ubiquitinyl hydrolase 1</fullName>
        <ecNumber evidence="2 8">3.4.19.12</ecNumber>
    </recommendedName>
</protein>
<sequence>MAGPGGGPPRRSHTKSRKGCETCKRRHIRCDENFPQCRNCTKHNCRCPYMDMPIQEERAATPEKADLLWTPEIEAEIERWQQTGNFPFPDLYIYPAPAPQFFSFEDLRLIHHVASVSSELGLHDASNFTIWTRQIPLFLKIGSDYAFVMHALLALSATHLAWLTDCPLTANMAYEHRGVALKGLHEAIGQFTPENSDAVLAASLLLSWQATEWRGWTQLMHGTSSVIDAMQPWKNESQFGDFIAEQSTFPTAPPSPAPGSRKLSNPRKQDLDALQRAYAQLQKVETHLKANNEDVKAIQQLMSFVRGVRKVSPNHTAAQRFEMLNPLRAWLFWLPVMFLQQTRGSPSALIILAHYYTVALVVEPLFPEVGAAYFGSLSLGPIEEIARRLFSINVSQALDSNMQTPLNLMEYPIDMVSSFRSRMGWVQPERTASFPSFPTHDFSMAESYPTSLSLSPYGNPAFTYSQEHLMTMPPDPMSATADLTSRPGPPPSSNSSHDLLSRIKSSLGHTRPRHGCSRCINYLKFRPFQVILLAIPLRPTPQEREKAGVFTFLLTNLGVKDVQFEELIALDASYLRQLSPVYGVIFLFKYPTGEKANTDGTPKDGSYDHAATENLWFAAQTIQNACGTQALLSVLLNKDGEIEVGRDLSEFKEFTAGFPAEFRGEALSNSELIRDVHNSFAKSSPFVDETQRTATEDDDVYHFIAYTPVNGVLYELDGLQPAPISHGACEEGEFCEKVIPVLQRRIERYPATEIRFNLLAMVRDLRARAREVGDVEMLMREEQKRNEWQFENALRRHNFVGFAGEVLKGVIGEKLKEGDGAYERWIEEAKKKTKERMGVVDGNDNGRCYDKPWLDEVLPEMHGRYER</sequence>
<evidence type="ECO:0000313" key="13">
    <source>
        <dbReference type="Proteomes" id="UP000070700"/>
    </source>
</evidence>
<keyword evidence="6 8" id="KW-0788">Thiol protease</keyword>
<dbReference type="InterPro" id="IPR021858">
    <property type="entry name" value="Fun_TF"/>
</dbReference>
<dbReference type="InterPro" id="IPR036864">
    <property type="entry name" value="Zn2-C6_fun-type_DNA-bd_sf"/>
</dbReference>
<dbReference type="PANTHER" id="PTHR47657:SF12">
    <property type="entry name" value="ZN(II)2CYS6 TRANSCRIPTION FACTOR (EUROFUNG)"/>
    <property type="match status" value="1"/>
</dbReference>
<accession>A0A194XLX2</accession>
<dbReference type="Pfam" id="PF01088">
    <property type="entry name" value="Peptidase_C12"/>
    <property type="match status" value="1"/>
</dbReference>
<evidence type="ECO:0000256" key="9">
    <source>
        <dbReference type="SAM" id="MobiDB-lite"/>
    </source>
</evidence>
<evidence type="ECO:0000256" key="2">
    <source>
        <dbReference type="ARBA" id="ARBA00012759"/>
    </source>
</evidence>
<evidence type="ECO:0000256" key="1">
    <source>
        <dbReference type="ARBA" id="ARBA00000707"/>
    </source>
</evidence>
<feature type="site" description="Important for enzyme activity" evidence="8">
    <location>
        <position position="717"/>
    </location>
</feature>
<dbReference type="CDD" id="cd09617">
    <property type="entry name" value="Peptidase_C12_UCH37_BAP1"/>
    <property type="match status" value="1"/>
</dbReference>
<keyword evidence="5 8" id="KW-0378">Hydrolase</keyword>
<dbReference type="STRING" id="149040.A0A194XLX2"/>
<evidence type="ECO:0000256" key="7">
    <source>
        <dbReference type="ARBA" id="ARBA00023242"/>
    </source>
</evidence>
<dbReference type="AlphaFoldDB" id="A0A194XLX2"/>
<feature type="active site" description="Nucleophile" evidence="8">
    <location>
        <position position="626"/>
    </location>
</feature>
<dbReference type="InterPro" id="IPR001578">
    <property type="entry name" value="Peptidase_C12_UCH"/>
</dbReference>
<evidence type="ECO:0000256" key="5">
    <source>
        <dbReference type="ARBA" id="ARBA00022801"/>
    </source>
</evidence>
<evidence type="ECO:0000256" key="8">
    <source>
        <dbReference type="PROSITE-ProRule" id="PRU01393"/>
    </source>
</evidence>
<feature type="site" description="Transition state stabilizer" evidence="8">
    <location>
        <position position="620"/>
    </location>
</feature>
<comment type="catalytic activity">
    <reaction evidence="1 8">
        <text>Thiol-dependent hydrolysis of ester, thioester, amide, peptide and isopeptide bonds formed by the C-terminal Gly of ubiquitin (a 76-residue protein attached to proteins as an intracellular targeting signal).</text>
        <dbReference type="EC" id="3.4.19.12"/>
    </reaction>
</comment>
<keyword evidence="13" id="KW-1185">Reference proteome</keyword>
<gene>
    <name evidence="12" type="ORF">LY89DRAFT_694715</name>
</gene>
<dbReference type="InterPro" id="IPR038765">
    <property type="entry name" value="Papain-like_cys_pep_sf"/>
</dbReference>
<dbReference type="SUPFAM" id="SSF57701">
    <property type="entry name" value="Zn2/Cys6 DNA-binding domain"/>
    <property type="match status" value="1"/>
</dbReference>
<evidence type="ECO:0000313" key="12">
    <source>
        <dbReference type="EMBL" id="KUJ21084.1"/>
    </source>
</evidence>
<name>A0A194XLX2_MOLSC</name>
<evidence type="ECO:0000256" key="3">
    <source>
        <dbReference type="ARBA" id="ARBA00022670"/>
    </source>
</evidence>
<keyword evidence="3 8" id="KW-0645">Protease</keyword>
<feature type="active site" description="Proton donor" evidence="8">
    <location>
        <position position="702"/>
    </location>
</feature>
<organism evidence="12 13">
    <name type="scientific">Mollisia scopiformis</name>
    <name type="common">Conifer needle endophyte fungus</name>
    <name type="synonym">Phialocephala scopiformis</name>
    <dbReference type="NCBI Taxonomy" id="149040"/>
    <lineage>
        <taxon>Eukaryota</taxon>
        <taxon>Fungi</taxon>
        <taxon>Dikarya</taxon>
        <taxon>Ascomycota</taxon>
        <taxon>Pezizomycotina</taxon>
        <taxon>Leotiomycetes</taxon>
        <taxon>Helotiales</taxon>
        <taxon>Mollisiaceae</taxon>
        <taxon>Mollisia</taxon>
    </lineage>
</organism>
<feature type="domain" description="Zn(2)-C6 fungal-type" evidence="10">
    <location>
        <begin position="19"/>
        <end position="49"/>
    </location>
</feature>
<dbReference type="PANTHER" id="PTHR47657">
    <property type="entry name" value="STEROL REGULATORY ELEMENT-BINDING PROTEIN ECM22"/>
    <property type="match status" value="1"/>
</dbReference>
<dbReference type="InterPro" id="IPR052400">
    <property type="entry name" value="Zn2-C6_fungal_TF"/>
</dbReference>
<dbReference type="CDD" id="cd00067">
    <property type="entry name" value="GAL4"/>
    <property type="match status" value="1"/>
</dbReference>
<reference evidence="12 13" key="1">
    <citation type="submission" date="2015-10" db="EMBL/GenBank/DDBJ databases">
        <title>Full genome of DAOMC 229536 Phialocephala scopiformis, a fungal endophyte of spruce producing the potent anti-insectan compound rugulosin.</title>
        <authorList>
            <consortium name="DOE Joint Genome Institute"/>
            <person name="Walker A.K."/>
            <person name="Frasz S.L."/>
            <person name="Seifert K.A."/>
            <person name="Miller J.D."/>
            <person name="Mondo S.J."/>
            <person name="Labutti K."/>
            <person name="Lipzen A."/>
            <person name="Dockter R."/>
            <person name="Kennedy M."/>
            <person name="Grigoriev I.V."/>
            <person name="Spatafora J.W."/>
        </authorList>
    </citation>
    <scope>NUCLEOTIDE SEQUENCE [LARGE SCALE GENOMIC DNA]</scope>
    <source>
        <strain evidence="12 13">CBS 120377</strain>
    </source>
</reference>
<dbReference type="Pfam" id="PF18031">
    <property type="entry name" value="UCH_C"/>
    <property type="match status" value="1"/>
</dbReference>
<keyword evidence="7" id="KW-0539">Nucleus</keyword>
<dbReference type="GO" id="GO:0000981">
    <property type="term" value="F:DNA-binding transcription factor activity, RNA polymerase II-specific"/>
    <property type="evidence" value="ECO:0007669"/>
    <property type="project" value="InterPro"/>
</dbReference>
<proteinExistence type="inferred from homology"/>
<dbReference type="InterPro" id="IPR001138">
    <property type="entry name" value="Zn2Cys6_DnaBD"/>
</dbReference>
<dbReference type="SMART" id="SM00066">
    <property type="entry name" value="GAL4"/>
    <property type="match status" value="1"/>
</dbReference>
<dbReference type="GO" id="GO:0008270">
    <property type="term" value="F:zinc ion binding"/>
    <property type="evidence" value="ECO:0007669"/>
    <property type="project" value="InterPro"/>
</dbReference>
<dbReference type="FunFam" id="3.40.532.10:FF:000009">
    <property type="entry name" value="Ubiquitin carboxyl-terminal hydrolase"/>
    <property type="match status" value="1"/>
</dbReference>
<dbReference type="Gene3D" id="4.10.240.10">
    <property type="entry name" value="Zn(2)-C6 fungal-type DNA-binding domain"/>
    <property type="match status" value="1"/>
</dbReference>